<dbReference type="SUPFAM" id="SSF52743">
    <property type="entry name" value="Subtilisin-like"/>
    <property type="match status" value="1"/>
</dbReference>
<sequence>MHMRSVPTSSNARQLQQAPKSNPPISLYPSAAPQRSIARGKPGRKCRGGTGKRRSGSWKRRRERLQVRARSAEKAIDVGASTQTDARAYVSNHSSCVDAFVPGVNVLQDLSSCKGGPHAFATTLPEQPPNFFGASECAYVVPRAVSPRPFASILPAPVPDGRDTRTLTPTDEDSLSLRQVTTGNPTVLPANTVNLLVFNNATVFSLL</sequence>
<protein>
    <submittedName>
        <fullName evidence="2">Uncharacterized protein</fullName>
    </submittedName>
</protein>
<feature type="region of interest" description="Disordered" evidence="1">
    <location>
        <begin position="1"/>
        <end position="63"/>
    </location>
</feature>
<reference evidence="2" key="1">
    <citation type="submission" date="2023-03" db="EMBL/GenBank/DDBJ databases">
        <title>Massive genome expansion in bonnet fungi (Mycena s.s.) driven by repeated elements and novel gene families across ecological guilds.</title>
        <authorList>
            <consortium name="Lawrence Berkeley National Laboratory"/>
            <person name="Harder C.B."/>
            <person name="Miyauchi S."/>
            <person name="Viragh M."/>
            <person name="Kuo A."/>
            <person name="Thoen E."/>
            <person name="Andreopoulos B."/>
            <person name="Lu D."/>
            <person name="Skrede I."/>
            <person name="Drula E."/>
            <person name="Henrissat B."/>
            <person name="Morin E."/>
            <person name="Kohler A."/>
            <person name="Barry K."/>
            <person name="LaButti K."/>
            <person name="Morin E."/>
            <person name="Salamov A."/>
            <person name="Lipzen A."/>
            <person name="Mereny Z."/>
            <person name="Hegedus B."/>
            <person name="Baldrian P."/>
            <person name="Stursova M."/>
            <person name="Weitz H."/>
            <person name="Taylor A."/>
            <person name="Grigoriev I.V."/>
            <person name="Nagy L.G."/>
            <person name="Martin F."/>
            <person name="Kauserud H."/>
        </authorList>
    </citation>
    <scope>NUCLEOTIDE SEQUENCE</scope>
    <source>
        <strain evidence="2">CBHHK002</strain>
    </source>
</reference>
<dbReference type="EMBL" id="JARIHO010000028">
    <property type="protein sequence ID" value="KAJ7339038.1"/>
    <property type="molecule type" value="Genomic_DNA"/>
</dbReference>
<evidence type="ECO:0000256" key="1">
    <source>
        <dbReference type="SAM" id="MobiDB-lite"/>
    </source>
</evidence>
<feature type="compositionally biased region" description="Basic residues" evidence="1">
    <location>
        <begin position="41"/>
        <end position="63"/>
    </location>
</feature>
<dbReference type="GO" id="GO:0006508">
    <property type="term" value="P:proteolysis"/>
    <property type="evidence" value="ECO:0007669"/>
    <property type="project" value="InterPro"/>
</dbReference>
<proteinExistence type="predicted"/>
<feature type="compositionally biased region" description="Polar residues" evidence="1">
    <location>
        <begin position="1"/>
        <end position="24"/>
    </location>
</feature>
<comment type="caution">
    <text evidence="2">The sequence shown here is derived from an EMBL/GenBank/DDBJ whole genome shotgun (WGS) entry which is preliminary data.</text>
</comment>
<evidence type="ECO:0000313" key="3">
    <source>
        <dbReference type="Proteomes" id="UP001218218"/>
    </source>
</evidence>
<organism evidence="2 3">
    <name type="scientific">Mycena albidolilacea</name>
    <dbReference type="NCBI Taxonomy" id="1033008"/>
    <lineage>
        <taxon>Eukaryota</taxon>
        <taxon>Fungi</taxon>
        <taxon>Dikarya</taxon>
        <taxon>Basidiomycota</taxon>
        <taxon>Agaricomycotina</taxon>
        <taxon>Agaricomycetes</taxon>
        <taxon>Agaricomycetidae</taxon>
        <taxon>Agaricales</taxon>
        <taxon>Marasmiineae</taxon>
        <taxon>Mycenaceae</taxon>
        <taxon>Mycena</taxon>
    </lineage>
</organism>
<dbReference type="GO" id="GO:0004252">
    <property type="term" value="F:serine-type endopeptidase activity"/>
    <property type="evidence" value="ECO:0007669"/>
    <property type="project" value="InterPro"/>
</dbReference>
<dbReference type="Gene3D" id="3.40.50.200">
    <property type="entry name" value="Peptidase S8/S53 domain"/>
    <property type="match status" value="1"/>
</dbReference>
<keyword evidence="3" id="KW-1185">Reference proteome</keyword>
<name>A0AAD7ELV7_9AGAR</name>
<dbReference type="Proteomes" id="UP001218218">
    <property type="component" value="Unassembled WGS sequence"/>
</dbReference>
<gene>
    <name evidence="2" type="ORF">DFH08DRAFT_964089</name>
</gene>
<evidence type="ECO:0000313" key="2">
    <source>
        <dbReference type="EMBL" id="KAJ7339038.1"/>
    </source>
</evidence>
<dbReference type="InterPro" id="IPR036852">
    <property type="entry name" value="Peptidase_S8/S53_dom_sf"/>
</dbReference>
<dbReference type="AlphaFoldDB" id="A0AAD7ELV7"/>
<accession>A0AAD7ELV7</accession>